<dbReference type="SUPFAM" id="SSF55753">
    <property type="entry name" value="Actin depolymerizing proteins"/>
    <property type="match status" value="1"/>
</dbReference>
<feature type="transmembrane region" description="Helical" evidence="1">
    <location>
        <begin position="252"/>
        <end position="276"/>
    </location>
</feature>
<sequence>MFVNLVRDRVLTLRASILVTVVYEMCLSLHVVKPHGKEVAIVQEVETVMQMVHALSVINQGIGQNTAELRAQVTFPQRMLRSVLFATLDPTTRMAQMTQVFVIYALCTADDPSFCSYYFHKRRDNGVFGFEELRFKKLLDLPLIPNGSLSVFTHAEAEEHKIRMFICQGKDVVHVKEASLSSYYSLYTDGYHKIFIKVPYARSSLNHDGIFILDTANKIFQFNGSNSCIQERAKALEVVQHIKDTYHDRLKIVFVGAITLVSCLGPEVCLLLAHLFTFGKSLSWEFCSRHHEELLPRRLIVPQVRQMLGVAQKTTNSCSVDMFQQPRSTLQITCDVHKRTRGMPSLGSPFHFWKKSKLGILLKAPRGASSSAIDCSSGETDEMDDMVVDGHDIETGHIIVTTIGRENGQPKQVVKFQLEHKHYWKEIMGNLDAL</sequence>
<keyword evidence="1" id="KW-1133">Transmembrane helix</keyword>
<reference evidence="3 4" key="1">
    <citation type="journal article" date="2018" name="Mol. Plant">
        <title>The genome of Artemisia annua provides insight into the evolution of Asteraceae family and artemisinin biosynthesis.</title>
        <authorList>
            <person name="Shen Q."/>
            <person name="Zhang L."/>
            <person name="Liao Z."/>
            <person name="Wang S."/>
            <person name="Yan T."/>
            <person name="Shi P."/>
            <person name="Liu M."/>
            <person name="Fu X."/>
            <person name="Pan Q."/>
            <person name="Wang Y."/>
            <person name="Lv Z."/>
            <person name="Lu X."/>
            <person name="Zhang F."/>
            <person name="Jiang W."/>
            <person name="Ma Y."/>
            <person name="Chen M."/>
            <person name="Hao X."/>
            <person name="Li L."/>
            <person name="Tang Y."/>
            <person name="Lv G."/>
            <person name="Zhou Y."/>
            <person name="Sun X."/>
            <person name="Brodelius P.E."/>
            <person name="Rose J.K.C."/>
            <person name="Tang K."/>
        </authorList>
    </citation>
    <scope>NUCLEOTIDE SEQUENCE [LARGE SCALE GENOMIC DNA]</scope>
    <source>
        <strain evidence="4">cv. Huhao1</strain>
        <tissue evidence="3">Leaf</tissue>
    </source>
</reference>
<dbReference type="PANTHER" id="PTHR11977:SF138">
    <property type="entry name" value="VILLIN-4"/>
    <property type="match status" value="1"/>
</dbReference>
<evidence type="ECO:0000256" key="1">
    <source>
        <dbReference type="SAM" id="Phobius"/>
    </source>
</evidence>
<keyword evidence="4" id="KW-1185">Reference proteome</keyword>
<dbReference type="AlphaFoldDB" id="A0A2U1KTU2"/>
<protein>
    <submittedName>
        <fullName evidence="3">Villin</fullName>
    </submittedName>
</protein>
<dbReference type="GO" id="GO:0051014">
    <property type="term" value="P:actin filament severing"/>
    <property type="evidence" value="ECO:0007669"/>
    <property type="project" value="TreeGrafter"/>
</dbReference>
<gene>
    <name evidence="3" type="ORF">CTI12_AA565520</name>
</gene>
<dbReference type="InterPro" id="IPR007123">
    <property type="entry name" value="Gelsolin-like_dom"/>
</dbReference>
<dbReference type="SMART" id="SM00262">
    <property type="entry name" value="GEL"/>
    <property type="match status" value="1"/>
</dbReference>
<feature type="transmembrane region" description="Helical" evidence="1">
    <location>
        <begin position="12"/>
        <end position="32"/>
    </location>
</feature>
<dbReference type="Pfam" id="PF00626">
    <property type="entry name" value="Gelsolin"/>
    <property type="match status" value="1"/>
</dbReference>
<evidence type="ECO:0000259" key="2">
    <source>
        <dbReference type="Pfam" id="PF00626"/>
    </source>
</evidence>
<dbReference type="GO" id="GO:0051015">
    <property type="term" value="F:actin filament binding"/>
    <property type="evidence" value="ECO:0007669"/>
    <property type="project" value="InterPro"/>
</dbReference>
<dbReference type="Proteomes" id="UP000245207">
    <property type="component" value="Unassembled WGS sequence"/>
</dbReference>
<name>A0A2U1KTU2_ARTAN</name>
<dbReference type="InterPro" id="IPR007122">
    <property type="entry name" value="Villin/Gelsolin"/>
</dbReference>
<dbReference type="EMBL" id="PKPP01014022">
    <property type="protein sequence ID" value="PWA40143.1"/>
    <property type="molecule type" value="Genomic_DNA"/>
</dbReference>
<organism evidence="3 4">
    <name type="scientific">Artemisia annua</name>
    <name type="common">Sweet wormwood</name>
    <dbReference type="NCBI Taxonomy" id="35608"/>
    <lineage>
        <taxon>Eukaryota</taxon>
        <taxon>Viridiplantae</taxon>
        <taxon>Streptophyta</taxon>
        <taxon>Embryophyta</taxon>
        <taxon>Tracheophyta</taxon>
        <taxon>Spermatophyta</taxon>
        <taxon>Magnoliopsida</taxon>
        <taxon>eudicotyledons</taxon>
        <taxon>Gunneridae</taxon>
        <taxon>Pentapetalae</taxon>
        <taxon>asterids</taxon>
        <taxon>campanulids</taxon>
        <taxon>Asterales</taxon>
        <taxon>Asteraceae</taxon>
        <taxon>Asteroideae</taxon>
        <taxon>Anthemideae</taxon>
        <taxon>Artemisiinae</taxon>
        <taxon>Artemisia</taxon>
    </lineage>
</organism>
<dbReference type="Gene3D" id="3.40.20.10">
    <property type="entry name" value="Severin"/>
    <property type="match status" value="1"/>
</dbReference>
<dbReference type="OrthoDB" id="6375767at2759"/>
<accession>A0A2U1KTU2</accession>
<dbReference type="STRING" id="35608.A0A2U1KTU2"/>
<evidence type="ECO:0000313" key="3">
    <source>
        <dbReference type="EMBL" id="PWA40143.1"/>
    </source>
</evidence>
<evidence type="ECO:0000313" key="4">
    <source>
        <dbReference type="Proteomes" id="UP000245207"/>
    </source>
</evidence>
<dbReference type="InterPro" id="IPR029006">
    <property type="entry name" value="ADF-H/Gelsolin-like_dom_sf"/>
</dbReference>
<feature type="domain" description="Gelsolin-like" evidence="2">
    <location>
        <begin position="197"/>
        <end position="247"/>
    </location>
</feature>
<proteinExistence type="predicted"/>
<dbReference type="PANTHER" id="PTHR11977">
    <property type="entry name" value="VILLIN"/>
    <property type="match status" value="1"/>
</dbReference>
<keyword evidence="1" id="KW-0812">Transmembrane</keyword>
<comment type="caution">
    <text evidence="3">The sequence shown here is derived from an EMBL/GenBank/DDBJ whole genome shotgun (WGS) entry which is preliminary data.</text>
</comment>
<keyword evidence="1" id="KW-0472">Membrane</keyword>